<comment type="caution">
    <text evidence="1">The sequence shown here is derived from an EMBL/GenBank/DDBJ whole genome shotgun (WGS) entry which is preliminary data.</text>
</comment>
<proteinExistence type="predicted"/>
<dbReference type="EMBL" id="CM039434">
    <property type="protein sequence ID" value="KAI4323045.1"/>
    <property type="molecule type" value="Genomic_DNA"/>
</dbReference>
<evidence type="ECO:0000313" key="2">
    <source>
        <dbReference type="Proteomes" id="UP000828941"/>
    </source>
</evidence>
<accession>A0ACB9MJA4</accession>
<name>A0ACB9MJA4_BAUVA</name>
<sequence>MGTARLLGASTPRFLVQVLSIKHHRAENLTIIRHRHGGPQKSKVDGGGGGGQTNRVGTMSVEEKPTASISNQIRDNINSSRKGNDQQVNGNIAKN</sequence>
<dbReference type="Proteomes" id="UP000828941">
    <property type="component" value="Chromosome 9"/>
</dbReference>
<gene>
    <name evidence="1" type="ORF">L6164_022682</name>
</gene>
<keyword evidence="2" id="KW-1185">Reference proteome</keyword>
<reference evidence="1 2" key="1">
    <citation type="journal article" date="2022" name="DNA Res.">
        <title>Chromosomal-level genome assembly of the orchid tree Bauhinia variegata (Leguminosae; Cercidoideae) supports the allotetraploid origin hypothesis of Bauhinia.</title>
        <authorList>
            <person name="Zhong Y."/>
            <person name="Chen Y."/>
            <person name="Zheng D."/>
            <person name="Pang J."/>
            <person name="Liu Y."/>
            <person name="Luo S."/>
            <person name="Meng S."/>
            <person name="Qian L."/>
            <person name="Wei D."/>
            <person name="Dai S."/>
            <person name="Zhou R."/>
        </authorList>
    </citation>
    <scope>NUCLEOTIDE SEQUENCE [LARGE SCALE GENOMIC DNA]</scope>
    <source>
        <strain evidence="1">BV-YZ2020</strain>
    </source>
</reference>
<organism evidence="1 2">
    <name type="scientific">Bauhinia variegata</name>
    <name type="common">Purple orchid tree</name>
    <name type="synonym">Phanera variegata</name>
    <dbReference type="NCBI Taxonomy" id="167791"/>
    <lineage>
        <taxon>Eukaryota</taxon>
        <taxon>Viridiplantae</taxon>
        <taxon>Streptophyta</taxon>
        <taxon>Embryophyta</taxon>
        <taxon>Tracheophyta</taxon>
        <taxon>Spermatophyta</taxon>
        <taxon>Magnoliopsida</taxon>
        <taxon>eudicotyledons</taxon>
        <taxon>Gunneridae</taxon>
        <taxon>Pentapetalae</taxon>
        <taxon>rosids</taxon>
        <taxon>fabids</taxon>
        <taxon>Fabales</taxon>
        <taxon>Fabaceae</taxon>
        <taxon>Cercidoideae</taxon>
        <taxon>Cercideae</taxon>
        <taxon>Bauhiniinae</taxon>
        <taxon>Bauhinia</taxon>
    </lineage>
</organism>
<protein>
    <submittedName>
        <fullName evidence="1">Uncharacterized protein</fullName>
    </submittedName>
</protein>
<evidence type="ECO:0000313" key="1">
    <source>
        <dbReference type="EMBL" id="KAI4323045.1"/>
    </source>
</evidence>